<dbReference type="Pfam" id="PF01568">
    <property type="entry name" value="Molydop_binding"/>
    <property type="match status" value="1"/>
</dbReference>
<dbReference type="PANTHER" id="PTHR43105">
    <property type="entry name" value="RESPIRATORY NITRATE REDUCTASE"/>
    <property type="match status" value="1"/>
</dbReference>
<evidence type="ECO:0000256" key="1">
    <source>
        <dbReference type="ARBA" id="ARBA00001942"/>
    </source>
</evidence>
<evidence type="ECO:0000256" key="4">
    <source>
        <dbReference type="ARBA" id="ARBA00022485"/>
    </source>
</evidence>
<proteinExistence type="inferred from homology"/>
<organism evidence="13 14">
    <name type="scientific">Amycolatopsis tucumanensis</name>
    <dbReference type="NCBI Taxonomy" id="401106"/>
    <lineage>
        <taxon>Bacteria</taxon>
        <taxon>Bacillati</taxon>
        <taxon>Actinomycetota</taxon>
        <taxon>Actinomycetes</taxon>
        <taxon>Pseudonocardiales</taxon>
        <taxon>Pseudonocardiaceae</taxon>
        <taxon>Amycolatopsis</taxon>
    </lineage>
</organism>
<keyword evidence="7" id="KW-0560">Oxidoreductase</keyword>
<dbReference type="Gene3D" id="3.40.228.10">
    <property type="entry name" value="Dimethylsulfoxide Reductase, domain 2"/>
    <property type="match status" value="1"/>
</dbReference>
<dbReference type="CDD" id="cd02754">
    <property type="entry name" value="MopB_Nitrate-R-NapA-like"/>
    <property type="match status" value="1"/>
</dbReference>
<keyword evidence="10" id="KW-0534">Nitrate assimilation</keyword>
<dbReference type="Proteomes" id="UP001501624">
    <property type="component" value="Unassembled WGS sequence"/>
</dbReference>
<dbReference type="EMBL" id="BAABCM010000001">
    <property type="protein sequence ID" value="GAA3793578.1"/>
    <property type="molecule type" value="Genomic_DNA"/>
</dbReference>
<dbReference type="SUPFAM" id="SSF53706">
    <property type="entry name" value="Formate dehydrogenase/DMSO reductase, domains 1-3"/>
    <property type="match status" value="1"/>
</dbReference>
<evidence type="ECO:0000313" key="13">
    <source>
        <dbReference type="EMBL" id="GAA3793578.1"/>
    </source>
</evidence>
<keyword evidence="9" id="KW-0411">Iron-sulfur</keyword>
<comment type="cofactor">
    <cofactor evidence="1">
        <name>Mo-bis(molybdopterin guanine dinucleotide)</name>
        <dbReference type="ChEBI" id="CHEBI:60539"/>
    </cofactor>
</comment>
<feature type="region of interest" description="Disordered" evidence="11">
    <location>
        <begin position="1"/>
        <end position="24"/>
    </location>
</feature>
<keyword evidence="4" id="KW-0004">4Fe-4S</keyword>
<dbReference type="InterPro" id="IPR006963">
    <property type="entry name" value="Mopterin_OxRdtase_4Fe-4S_dom"/>
</dbReference>
<dbReference type="RefSeq" id="WP_237338460.1">
    <property type="nucleotide sequence ID" value="NZ_BAABCM010000001.1"/>
</dbReference>
<protein>
    <submittedName>
        <fullName evidence="13">Molybdopterin-dependent oxidoreductase</fullName>
    </submittedName>
</protein>
<comment type="cofactor">
    <cofactor evidence="2">
        <name>[4Fe-4S] cluster</name>
        <dbReference type="ChEBI" id="CHEBI:49883"/>
    </cofactor>
</comment>
<evidence type="ECO:0000256" key="6">
    <source>
        <dbReference type="ARBA" id="ARBA00022723"/>
    </source>
</evidence>
<evidence type="ECO:0000256" key="3">
    <source>
        <dbReference type="ARBA" id="ARBA00008747"/>
    </source>
</evidence>
<evidence type="ECO:0000256" key="7">
    <source>
        <dbReference type="ARBA" id="ARBA00023002"/>
    </source>
</evidence>
<keyword evidence="6" id="KW-0479">Metal-binding</keyword>
<sequence>MRRDAIADPWGARTPYGPGQSWPVRVDSQLADGLTEDDVDRWVPTAAVLHSNGDGLELAVKDGRLVGVRGRAEDRVNRGRVDPKDLYGWQANASPDRLTTPLVRRDGRLVEASWDEAMGLVADRSRALLDERGPSSIGFYTSGQLFCEEYYTLAAIAHGAIGTNHLDGNTRLCTATAAAALKETFGCDGQPGSYTDVDHADVIALYGHNVAETQSVLWSRMLDRLAGPNPPSLLCVDPRDTPVARAATVHLAPLPGTNLALMNALLHEIIARDWVDHDYLDRCSVGFDQLAALVADYPPERAAEICRVPAARIREAAALLGGAQRLLSTVLQGFYQSHQATAAAVQVNNINLVRGMLGRPGCGVLQMNGQPTAENTRECGADGDLTGFRNWANDAHVAELADLWNLEVKQIPHYAPPTHAMQIFRYAENGSLRLLWVSATNPAVSLPDLARIRSILSQDRLFLVVQDVFLTETAELADVVLPAAMWGEKTGVFTNADRTVHLSEKAVDPPGQARPDLDIFLDYARRMDFRDRDGQPFPSWHDAETAFEAWKRASAGRPCDYSGLSYGKLRQRAIQWPCDAEHPDGTERLYADGKFFAQPGYCEDYGRDLVTGAPADQNEYRAFNPDGKAMLKAAEYVPPHEMPSAEHPFALITGRTIYQFHTRTKTGRVPQLRDAAPEVWLEMSEQDAKAHDLSEGDLAEITTPRGAVRARVRIRGVRDGVLFLPFHYGYWDTGDQSGRHRAANELTITDWDPVSKQPLFKTAAAAIRRAEGAR</sequence>
<dbReference type="InterPro" id="IPR041957">
    <property type="entry name" value="CT_Nitrate-R-NapA-like"/>
</dbReference>
<reference evidence="14" key="1">
    <citation type="journal article" date="2019" name="Int. J. Syst. Evol. Microbiol.">
        <title>The Global Catalogue of Microorganisms (GCM) 10K type strain sequencing project: providing services to taxonomists for standard genome sequencing and annotation.</title>
        <authorList>
            <consortium name="The Broad Institute Genomics Platform"/>
            <consortium name="The Broad Institute Genome Sequencing Center for Infectious Disease"/>
            <person name="Wu L."/>
            <person name="Ma J."/>
        </authorList>
    </citation>
    <scope>NUCLEOTIDE SEQUENCE [LARGE SCALE GENOMIC DNA]</scope>
    <source>
        <strain evidence="14">JCM 17017</strain>
    </source>
</reference>
<dbReference type="SMART" id="SM00926">
    <property type="entry name" value="Molybdop_Fe4S4"/>
    <property type="match status" value="1"/>
</dbReference>
<evidence type="ECO:0000256" key="9">
    <source>
        <dbReference type="ARBA" id="ARBA00023014"/>
    </source>
</evidence>
<dbReference type="Gene3D" id="2.40.40.20">
    <property type="match status" value="1"/>
</dbReference>
<evidence type="ECO:0000256" key="10">
    <source>
        <dbReference type="ARBA" id="ARBA00023063"/>
    </source>
</evidence>
<keyword evidence="8" id="KW-0408">Iron</keyword>
<keyword evidence="14" id="KW-1185">Reference proteome</keyword>
<dbReference type="InterPro" id="IPR006656">
    <property type="entry name" value="Mopterin_OxRdtase"/>
</dbReference>
<comment type="similarity">
    <text evidence="3">Belongs to the prokaryotic molybdopterin-containing oxidoreductase family. NasA/NapA/NarB subfamily.</text>
</comment>
<name>A0ABP7HP39_9PSEU</name>
<dbReference type="Pfam" id="PF00384">
    <property type="entry name" value="Molybdopterin"/>
    <property type="match status" value="1"/>
</dbReference>
<dbReference type="CDD" id="cd02791">
    <property type="entry name" value="MopB_CT_Nitrate-R-NapA-like"/>
    <property type="match status" value="1"/>
</dbReference>
<dbReference type="InterPro" id="IPR009010">
    <property type="entry name" value="Asp_de-COase-like_dom_sf"/>
</dbReference>
<comment type="caution">
    <text evidence="13">The sequence shown here is derived from an EMBL/GenBank/DDBJ whole genome shotgun (WGS) entry which is preliminary data.</text>
</comment>
<dbReference type="PROSITE" id="PS51669">
    <property type="entry name" value="4FE4S_MOW_BIS_MGD"/>
    <property type="match status" value="1"/>
</dbReference>
<keyword evidence="5" id="KW-0500">Molybdenum</keyword>
<accession>A0ABP7HP39</accession>
<evidence type="ECO:0000313" key="14">
    <source>
        <dbReference type="Proteomes" id="UP001501624"/>
    </source>
</evidence>
<evidence type="ECO:0000256" key="8">
    <source>
        <dbReference type="ARBA" id="ARBA00023004"/>
    </source>
</evidence>
<dbReference type="Gene3D" id="2.20.25.90">
    <property type="entry name" value="ADC-like domains"/>
    <property type="match status" value="1"/>
</dbReference>
<dbReference type="InterPro" id="IPR050123">
    <property type="entry name" value="Prok_molybdopt-oxidoreductase"/>
</dbReference>
<evidence type="ECO:0000256" key="11">
    <source>
        <dbReference type="SAM" id="MobiDB-lite"/>
    </source>
</evidence>
<evidence type="ECO:0000259" key="12">
    <source>
        <dbReference type="PROSITE" id="PS51669"/>
    </source>
</evidence>
<dbReference type="SUPFAM" id="SSF50692">
    <property type="entry name" value="ADC-like"/>
    <property type="match status" value="1"/>
</dbReference>
<dbReference type="Gene3D" id="3.40.50.740">
    <property type="match status" value="1"/>
</dbReference>
<gene>
    <name evidence="13" type="ORF">GCM10022380_07950</name>
</gene>
<evidence type="ECO:0000256" key="5">
    <source>
        <dbReference type="ARBA" id="ARBA00022505"/>
    </source>
</evidence>
<dbReference type="PANTHER" id="PTHR43105:SF10">
    <property type="entry name" value="NADH-QUINONE OXIDOREDUCTASE SUBUNIT G"/>
    <property type="match status" value="1"/>
</dbReference>
<feature type="domain" description="4Fe-4S Mo/W bis-MGD-type" evidence="12">
    <location>
        <begin position="40"/>
        <end position="96"/>
    </location>
</feature>
<evidence type="ECO:0000256" key="2">
    <source>
        <dbReference type="ARBA" id="ARBA00001966"/>
    </source>
</evidence>
<dbReference type="InterPro" id="IPR006657">
    <property type="entry name" value="MoPterin_dinucl-bd_dom"/>
</dbReference>